<accession>A0A5C6RRK0</accession>
<feature type="chain" id="PRO_5022692643" description="Outer membrane beta-barrel protein" evidence="1">
    <location>
        <begin position="24"/>
        <end position="254"/>
    </location>
</feature>
<dbReference type="EMBL" id="VOOR01000010">
    <property type="protein sequence ID" value="TXB64893.1"/>
    <property type="molecule type" value="Genomic_DNA"/>
</dbReference>
<name>A0A5C6RRK0_9BACT</name>
<feature type="signal peptide" evidence="1">
    <location>
        <begin position="1"/>
        <end position="23"/>
    </location>
</feature>
<sequence length="254" mass="28976">MRKTYLAILFLSFSLTAAHTVRAQVSDSITYPNIYNTSGGEFIFSFANIDADGESVNNVMRFSAFFHAGQKWHFDFSNHFGLMTGYGLRNIGFITEDDGIRIAAHEGLISLGDDVKIKRRTYALGVPAGFKVGNFNRNAFVYAGMELELFFNYKEKLFINGEKEDKFNEWFSDRTALLNPSVFGGVQLPAGVNLQFKYYFNNFLQQTYTERVSGVDFKPYEGLDTRLFYFSLSFNLNRSKGNPFGRKPPVEERT</sequence>
<protein>
    <recommendedName>
        <fullName evidence="4">Outer membrane beta-barrel protein</fullName>
    </recommendedName>
</protein>
<evidence type="ECO:0000313" key="3">
    <source>
        <dbReference type="Proteomes" id="UP000321580"/>
    </source>
</evidence>
<evidence type="ECO:0000256" key="1">
    <source>
        <dbReference type="SAM" id="SignalP"/>
    </source>
</evidence>
<keyword evidence="3" id="KW-1185">Reference proteome</keyword>
<keyword evidence="1" id="KW-0732">Signal</keyword>
<reference evidence="2 3" key="1">
    <citation type="submission" date="2019-08" db="EMBL/GenBank/DDBJ databases">
        <title>Genome of Phaeodactylibacter luteus.</title>
        <authorList>
            <person name="Bowman J.P."/>
        </authorList>
    </citation>
    <scope>NUCLEOTIDE SEQUENCE [LARGE SCALE GENOMIC DNA]</scope>
    <source>
        <strain evidence="2 3">KCTC 42180</strain>
    </source>
</reference>
<proteinExistence type="predicted"/>
<comment type="caution">
    <text evidence="2">The sequence shown here is derived from an EMBL/GenBank/DDBJ whole genome shotgun (WGS) entry which is preliminary data.</text>
</comment>
<organism evidence="2 3">
    <name type="scientific">Phaeodactylibacter luteus</name>
    <dbReference type="NCBI Taxonomy" id="1564516"/>
    <lineage>
        <taxon>Bacteria</taxon>
        <taxon>Pseudomonadati</taxon>
        <taxon>Bacteroidota</taxon>
        <taxon>Saprospiria</taxon>
        <taxon>Saprospirales</taxon>
        <taxon>Haliscomenobacteraceae</taxon>
        <taxon>Phaeodactylibacter</taxon>
    </lineage>
</organism>
<dbReference type="AlphaFoldDB" id="A0A5C6RRK0"/>
<evidence type="ECO:0000313" key="2">
    <source>
        <dbReference type="EMBL" id="TXB64893.1"/>
    </source>
</evidence>
<gene>
    <name evidence="2" type="ORF">FRY97_06610</name>
</gene>
<dbReference type="OrthoDB" id="1118205at2"/>
<dbReference type="Proteomes" id="UP000321580">
    <property type="component" value="Unassembled WGS sequence"/>
</dbReference>
<dbReference type="RefSeq" id="WP_147166660.1">
    <property type="nucleotide sequence ID" value="NZ_VOOR01000010.1"/>
</dbReference>
<evidence type="ECO:0008006" key="4">
    <source>
        <dbReference type="Google" id="ProtNLM"/>
    </source>
</evidence>